<dbReference type="PANTHER" id="PTHR43739:SF5">
    <property type="entry name" value="EXO-ALPHA-SIALIDASE"/>
    <property type="match status" value="1"/>
</dbReference>
<dbReference type="Proteomes" id="UP001236014">
    <property type="component" value="Chromosome"/>
</dbReference>
<sequence>MHGRPLKLAALTAGLSLALAVPTVSASAEPAHAQPWQLVGPNSTGGHLAFTPDAPARLYVLPDSGRAVYRTDDHGDTWTTPGPLGAGGTAITADPRDGSVVYVAATDPATGTGEVLRSDDAARTFRAVATSPGLLASVVVSPSGEDVFAAGDDGVLTSTDHGRHWAKLPGAPAGVTDLALDGDHLFLATGSEIHVVDNALGHPRAPRKLSVPGTPYLSNLAAADGIVVGSGVLGSAVFSTDGGRTFRTLIGPWGADDAMAFTGLTPAGELVVQSIASPRPDGSAGARDVWVSRDRGRTWTDRPAATGAIDLYSEIGSFPDRPREQVVAAAAGIFTTRDSVTFRRIGVPDTEVNALASVGPALVAATRSGTYRSTAPFAAHLPRGYQDWGWTGQAPDTLGNSVGALATVSAKAVLRVRQGYCEVDCFTVESSGYGGTTWQQFAIVPGNSRALAVDPRDPSTVYAGSYLTPAVYTSHDGGRTLTQHALAGLDGVQSIAVDPRSRGAVWIGDVTGLYRSTDGGATARKLFDGEVAHVTVDPRDARHVVVTGAGFVKVTTDGGATFRSAAGLGTAGYSDASFTRDGTLYVSSADKYEPGAGVLLSHDGGRHFAALPTQPADRDVRTLLPSADGRWLLAGTGAGVYRLPLR</sequence>
<dbReference type="InterPro" id="IPR015943">
    <property type="entry name" value="WD40/YVTN_repeat-like_dom_sf"/>
</dbReference>
<dbReference type="Gene3D" id="2.130.10.10">
    <property type="entry name" value="YVTN repeat-like/Quinoprotein amine dehydrogenase"/>
    <property type="match status" value="4"/>
</dbReference>
<name>A0A9Y2MVX8_9PSEU</name>
<evidence type="ECO:0000313" key="2">
    <source>
        <dbReference type="EMBL" id="WIX83350.1"/>
    </source>
</evidence>
<reference evidence="2 3" key="1">
    <citation type="submission" date="2023-06" db="EMBL/GenBank/DDBJ databases">
        <authorList>
            <person name="Oyuntsetseg B."/>
            <person name="Kim S.B."/>
        </authorList>
    </citation>
    <scope>NUCLEOTIDE SEQUENCE [LARGE SCALE GENOMIC DNA]</scope>
    <source>
        <strain evidence="2 3">2-15</strain>
    </source>
</reference>
<dbReference type="GO" id="GO:0010411">
    <property type="term" value="P:xyloglucan metabolic process"/>
    <property type="evidence" value="ECO:0007669"/>
    <property type="project" value="TreeGrafter"/>
</dbReference>
<protein>
    <recommendedName>
        <fullName evidence="4">Exo-alpha-sialidase</fullName>
    </recommendedName>
</protein>
<evidence type="ECO:0008006" key="4">
    <source>
        <dbReference type="Google" id="ProtNLM"/>
    </source>
</evidence>
<dbReference type="CDD" id="cd15482">
    <property type="entry name" value="Sialidase_non-viral"/>
    <property type="match status" value="1"/>
</dbReference>
<accession>A0A9Y2MVX8</accession>
<proteinExistence type="predicted"/>
<dbReference type="KEGG" id="acab:QRX50_22625"/>
<evidence type="ECO:0000313" key="3">
    <source>
        <dbReference type="Proteomes" id="UP001236014"/>
    </source>
</evidence>
<dbReference type="SUPFAM" id="SSF110296">
    <property type="entry name" value="Oligoxyloglucan reducing end-specific cellobiohydrolase"/>
    <property type="match status" value="2"/>
</dbReference>
<dbReference type="PANTHER" id="PTHR43739">
    <property type="entry name" value="XYLOGLUCANASE (EUROFUNG)"/>
    <property type="match status" value="1"/>
</dbReference>
<dbReference type="InterPro" id="IPR052025">
    <property type="entry name" value="Xyloglucanase_GH74"/>
</dbReference>
<organism evidence="2 3">
    <name type="scientific">Amycolatopsis carbonis</name>
    <dbReference type="NCBI Taxonomy" id="715471"/>
    <lineage>
        <taxon>Bacteria</taxon>
        <taxon>Bacillati</taxon>
        <taxon>Actinomycetota</taxon>
        <taxon>Actinomycetes</taxon>
        <taxon>Pseudonocardiales</taxon>
        <taxon>Pseudonocardiaceae</taxon>
        <taxon>Amycolatopsis</taxon>
    </lineage>
</organism>
<dbReference type="AlphaFoldDB" id="A0A9Y2MVX8"/>
<keyword evidence="1" id="KW-0732">Signal</keyword>
<evidence type="ECO:0000256" key="1">
    <source>
        <dbReference type="SAM" id="SignalP"/>
    </source>
</evidence>
<dbReference type="RefSeq" id="WP_285973901.1">
    <property type="nucleotide sequence ID" value="NZ_CP127294.1"/>
</dbReference>
<keyword evidence="3" id="KW-1185">Reference proteome</keyword>
<feature type="signal peptide" evidence="1">
    <location>
        <begin position="1"/>
        <end position="33"/>
    </location>
</feature>
<dbReference type="EMBL" id="CP127294">
    <property type="protein sequence ID" value="WIX83350.1"/>
    <property type="molecule type" value="Genomic_DNA"/>
</dbReference>
<feature type="chain" id="PRO_5040753736" description="Exo-alpha-sialidase" evidence="1">
    <location>
        <begin position="34"/>
        <end position="646"/>
    </location>
</feature>
<gene>
    <name evidence="2" type="ORF">QRX50_22625</name>
</gene>